<evidence type="ECO:0000313" key="8">
    <source>
        <dbReference type="Proteomes" id="UP000507245"/>
    </source>
</evidence>
<dbReference type="Gene3D" id="3.40.50.300">
    <property type="entry name" value="P-loop containing nucleotide triphosphate hydrolases"/>
    <property type="match status" value="1"/>
</dbReference>
<dbReference type="InterPro" id="IPR030228">
    <property type="entry name" value="Gpn3"/>
</dbReference>
<dbReference type="Proteomes" id="UP000507245">
    <property type="component" value="Unassembled WGS sequence"/>
</dbReference>
<sequence>MWLFHSLLQNQFPKPQFFTPSKQNPFLKTQWRTLKCSLSTVSEPTHLEKKTHKPFPAEVSRTIMELVSVGTLSTLTQEGGLASMSRHMVDYEAQCKAALLFSCCTVRAMWAADASMHDIRPKLQHCVVGFMCWTQSSNRSIDSPITFIQYGQRGLEKKSTKILYMLFLWNGYFSWRTLKSDEINTNNIEDINRFCNIYADLNFQVSEAKLIWIDRLGFDLRLWSPQEGIFEVRIPFPRDVTDEKGAKSTFNLHISQLQSSHLPQSSTFSVFLSELAASEETQISKMGYAQLVIGPAGSGKLTNCSNLHQHCLNVGYIIITWEIAVINIFFEEYSYYNLDPAAENFDYPVAMDIRELVSLDDVMEELGLGPNGGLLYCMEHLEDNLDDWLTEELDNYLDDDYLVFDCPGQIELFSHVPVLKNFVDHLKRKNFSVCAVYLLDSQFMTDVTKFISGCMSSLSAMVQLEVPHVNILSKMDLVAKKKDLEEWDTLFSPTAITLHPQVLLSELNQRMAPQFAKLNKSLVELVDNYGMVSFVPLNLRKATSISYVLAQIDTCIQYGEDADVKIKDFDPEDED</sequence>
<dbReference type="InterPro" id="IPR037119">
    <property type="entry name" value="Haem_oxidase_HugZ-like_sf"/>
</dbReference>
<dbReference type="EMBL" id="CAEKKB010000003">
    <property type="protein sequence ID" value="CAB4304285.1"/>
    <property type="molecule type" value="Genomic_DNA"/>
</dbReference>
<name>A0A6J5WW44_PRUAR</name>
<protein>
    <recommendedName>
        <fullName evidence="2">GPN-loop GTPase 3</fullName>
    </recommendedName>
</protein>
<proteinExistence type="inferred from homology"/>
<comment type="similarity">
    <text evidence="1">Belongs to the GPN-loop GTPase family.</text>
</comment>
<dbReference type="Gene3D" id="3.20.180.10">
    <property type="entry name" value="PNP-oxidase-like"/>
    <property type="match status" value="1"/>
</dbReference>
<organism evidence="7 8">
    <name type="scientific">Prunus armeniaca</name>
    <name type="common">Apricot</name>
    <name type="synonym">Armeniaca vulgaris</name>
    <dbReference type="NCBI Taxonomy" id="36596"/>
    <lineage>
        <taxon>Eukaryota</taxon>
        <taxon>Viridiplantae</taxon>
        <taxon>Streptophyta</taxon>
        <taxon>Embryophyta</taxon>
        <taxon>Tracheophyta</taxon>
        <taxon>Spermatophyta</taxon>
        <taxon>Magnoliopsida</taxon>
        <taxon>eudicotyledons</taxon>
        <taxon>Gunneridae</taxon>
        <taxon>Pentapetalae</taxon>
        <taxon>rosids</taxon>
        <taxon>fabids</taxon>
        <taxon>Rosales</taxon>
        <taxon>Rosaceae</taxon>
        <taxon>Amygdaloideae</taxon>
        <taxon>Amygdaleae</taxon>
        <taxon>Prunus</taxon>
    </lineage>
</organism>
<dbReference type="SUPFAM" id="SSF50475">
    <property type="entry name" value="FMN-binding split barrel"/>
    <property type="match status" value="1"/>
</dbReference>
<dbReference type="SUPFAM" id="SSF52540">
    <property type="entry name" value="P-loop containing nucleoside triphosphate hydrolases"/>
    <property type="match status" value="1"/>
</dbReference>
<dbReference type="OrthoDB" id="5839at2759"/>
<dbReference type="InterPro" id="IPR027417">
    <property type="entry name" value="P-loop_NTPase"/>
</dbReference>
<evidence type="ECO:0000256" key="4">
    <source>
        <dbReference type="ARBA" id="ARBA00022801"/>
    </source>
</evidence>
<dbReference type="CDD" id="cd17872">
    <property type="entry name" value="GPN3"/>
    <property type="match status" value="1"/>
</dbReference>
<dbReference type="FunFam" id="3.40.50.300:FF:000552">
    <property type="entry name" value="GPN-loop GTPase 3"/>
    <property type="match status" value="1"/>
</dbReference>
<reference evidence="8" key="1">
    <citation type="journal article" date="2020" name="Genome Biol.">
        <title>Gamete binning: chromosome-level and haplotype-resolved genome assembly enabled by high-throughput single-cell sequencing of gamete genomes.</title>
        <authorList>
            <person name="Campoy J.A."/>
            <person name="Sun H."/>
            <person name="Goel M."/>
            <person name="Jiao W.-B."/>
            <person name="Folz-Donahue K."/>
            <person name="Wang N."/>
            <person name="Rubio M."/>
            <person name="Liu C."/>
            <person name="Kukat C."/>
            <person name="Ruiz D."/>
            <person name="Huettel B."/>
            <person name="Schneeberger K."/>
        </authorList>
    </citation>
    <scope>NUCLEOTIDE SEQUENCE [LARGE SCALE GENOMIC DNA]</scope>
    <source>
        <strain evidence="8">cv. Rojo Pasion</strain>
    </source>
</reference>
<accession>A0A6J5WW44</accession>
<keyword evidence="5" id="KW-0342">GTP-binding</keyword>
<dbReference type="GO" id="GO:0003924">
    <property type="term" value="F:GTPase activity"/>
    <property type="evidence" value="ECO:0007669"/>
    <property type="project" value="TreeGrafter"/>
</dbReference>
<keyword evidence="3" id="KW-0547">Nucleotide-binding</keyword>
<dbReference type="PANTHER" id="PTHR21231:SF7">
    <property type="entry name" value="GPN-LOOP GTPASE 3"/>
    <property type="match status" value="1"/>
</dbReference>
<keyword evidence="4" id="KW-0378">Hydrolase</keyword>
<evidence type="ECO:0000256" key="3">
    <source>
        <dbReference type="ARBA" id="ARBA00022741"/>
    </source>
</evidence>
<evidence type="ECO:0000256" key="5">
    <source>
        <dbReference type="ARBA" id="ARBA00023134"/>
    </source>
</evidence>
<evidence type="ECO:0000259" key="6">
    <source>
        <dbReference type="Pfam" id="PF10615"/>
    </source>
</evidence>
<evidence type="ECO:0000256" key="1">
    <source>
        <dbReference type="ARBA" id="ARBA00005290"/>
    </source>
</evidence>
<dbReference type="PANTHER" id="PTHR21231">
    <property type="entry name" value="XPA-BINDING PROTEIN 1-RELATED"/>
    <property type="match status" value="1"/>
</dbReference>
<dbReference type="Gene3D" id="2.30.110.10">
    <property type="entry name" value="Electron Transport, Fmn-binding Protein, Chain A"/>
    <property type="match status" value="1"/>
</dbReference>
<dbReference type="GO" id="GO:0005525">
    <property type="term" value="F:GTP binding"/>
    <property type="evidence" value="ECO:0007669"/>
    <property type="project" value="UniProtKB-KW"/>
</dbReference>
<evidence type="ECO:0000256" key="2">
    <source>
        <dbReference type="ARBA" id="ARBA00014587"/>
    </source>
</evidence>
<evidence type="ECO:0000313" key="7">
    <source>
        <dbReference type="EMBL" id="CAB4304285.1"/>
    </source>
</evidence>
<feature type="domain" description="DUF2470" evidence="6">
    <location>
        <begin position="183"/>
        <end position="249"/>
    </location>
</feature>
<dbReference type="InterPro" id="IPR004130">
    <property type="entry name" value="Gpn"/>
</dbReference>
<dbReference type="AlphaFoldDB" id="A0A6J5WW44"/>
<dbReference type="Pfam" id="PF10615">
    <property type="entry name" value="DUF2470"/>
    <property type="match status" value="1"/>
</dbReference>
<dbReference type="InterPro" id="IPR019595">
    <property type="entry name" value="DUF2470"/>
</dbReference>
<gene>
    <name evidence="7" type="ORF">ORAREDHAP_LOCUS21752</name>
</gene>
<keyword evidence="8" id="KW-1185">Reference proteome</keyword>
<dbReference type="InterPro" id="IPR012349">
    <property type="entry name" value="Split_barrel_FMN-bd"/>
</dbReference>
<dbReference type="Pfam" id="PF03029">
    <property type="entry name" value="ATP_bind_1"/>
    <property type="match status" value="1"/>
</dbReference>